<organism evidence="2 3">
    <name type="scientific">Haematococcus lacustris</name>
    <name type="common">Green alga</name>
    <name type="synonym">Haematococcus pluvialis</name>
    <dbReference type="NCBI Taxonomy" id="44745"/>
    <lineage>
        <taxon>Eukaryota</taxon>
        <taxon>Viridiplantae</taxon>
        <taxon>Chlorophyta</taxon>
        <taxon>core chlorophytes</taxon>
        <taxon>Chlorophyceae</taxon>
        <taxon>CS clade</taxon>
        <taxon>Chlamydomonadales</taxon>
        <taxon>Haematococcaceae</taxon>
        <taxon>Haematococcus</taxon>
    </lineage>
</organism>
<dbReference type="Proteomes" id="UP000485058">
    <property type="component" value="Unassembled WGS sequence"/>
</dbReference>
<keyword evidence="3" id="KW-1185">Reference proteome</keyword>
<evidence type="ECO:0000313" key="2">
    <source>
        <dbReference type="EMBL" id="GFH27916.1"/>
    </source>
</evidence>
<feature type="compositionally biased region" description="Low complexity" evidence="1">
    <location>
        <begin position="108"/>
        <end position="120"/>
    </location>
</feature>
<evidence type="ECO:0000256" key="1">
    <source>
        <dbReference type="SAM" id="MobiDB-lite"/>
    </source>
</evidence>
<comment type="caution">
    <text evidence="2">The sequence shown here is derived from an EMBL/GenBank/DDBJ whole genome shotgun (WGS) entry which is preliminary data.</text>
</comment>
<gene>
    <name evidence="2" type="ORF">HaLaN_26308</name>
</gene>
<name>A0A6A0A5X6_HAELA</name>
<feature type="region of interest" description="Disordered" evidence="1">
    <location>
        <begin position="1"/>
        <end position="124"/>
    </location>
</feature>
<evidence type="ECO:0000313" key="3">
    <source>
        <dbReference type="Proteomes" id="UP000485058"/>
    </source>
</evidence>
<reference evidence="2 3" key="1">
    <citation type="submission" date="2020-02" db="EMBL/GenBank/DDBJ databases">
        <title>Draft genome sequence of Haematococcus lacustris strain NIES-144.</title>
        <authorList>
            <person name="Morimoto D."/>
            <person name="Nakagawa S."/>
            <person name="Yoshida T."/>
            <person name="Sawayama S."/>
        </authorList>
    </citation>
    <scope>NUCLEOTIDE SEQUENCE [LARGE SCALE GENOMIC DNA]</scope>
    <source>
        <strain evidence="2 3">NIES-144</strain>
    </source>
</reference>
<dbReference type="AlphaFoldDB" id="A0A6A0A5X6"/>
<feature type="compositionally biased region" description="Polar residues" evidence="1">
    <location>
        <begin position="34"/>
        <end position="46"/>
    </location>
</feature>
<feature type="compositionally biased region" description="Basic and acidic residues" evidence="1">
    <location>
        <begin position="74"/>
        <end position="90"/>
    </location>
</feature>
<feature type="compositionally biased region" description="Polar residues" evidence="1">
    <location>
        <begin position="64"/>
        <end position="73"/>
    </location>
</feature>
<protein>
    <submittedName>
        <fullName evidence="2">Uncharacterized protein</fullName>
    </submittedName>
</protein>
<proteinExistence type="predicted"/>
<accession>A0A6A0A5X6</accession>
<feature type="compositionally biased region" description="Low complexity" evidence="1">
    <location>
        <begin position="9"/>
        <end position="33"/>
    </location>
</feature>
<sequence>MDNGLWACSSKQSSRPLLLSPPTHPLPHMSHSSAPQQQRHQSQPHVSQARAGNSHHGGGGAYTELQQPGWQARQSREDQGQQRHQSEARSHSSSHRHTSSHGGPAMVTSTAGTTTETSKTMPGLINAGDSQTYIMPLSPWRAWAQLLARHVTSASSYLASEQKLLSLR</sequence>
<dbReference type="EMBL" id="BLLF01003670">
    <property type="protein sequence ID" value="GFH27916.1"/>
    <property type="molecule type" value="Genomic_DNA"/>
</dbReference>